<reference evidence="2 3" key="1">
    <citation type="submission" date="2019-03" db="EMBL/GenBank/DDBJ databases">
        <title>First draft genome of Liparis tanakae, snailfish: a comprehensive survey of snailfish specific genes.</title>
        <authorList>
            <person name="Kim W."/>
            <person name="Song I."/>
            <person name="Jeong J.-H."/>
            <person name="Kim D."/>
            <person name="Kim S."/>
            <person name="Ryu S."/>
            <person name="Song J.Y."/>
            <person name="Lee S.K."/>
        </authorList>
    </citation>
    <scope>NUCLEOTIDE SEQUENCE [LARGE SCALE GENOMIC DNA]</scope>
    <source>
        <tissue evidence="2">Muscle</tissue>
    </source>
</reference>
<protein>
    <submittedName>
        <fullName evidence="2">Uncharacterized protein</fullName>
    </submittedName>
</protein>
<dbReference type="EMBL" id="SRLO01001283">
    <property type="protein sequence ID" value="TNN39409.1"/>
    <property type="molecule type" value="Genomic_DNA"/>
</dbReference>
<name>A0A4Z2FE51_9TELE</name>
<evidence type="ECO:0000256" key="1">
    <source>
        <dbReference type="SAM" id="MobiDB-lite"/>
    </source>
</evidence>
<evidence type="ECO:0000313" key="2">
    <source>
        <dbReference type="EMBL" id="TNN39409.1"/>
    </source>
</evidence>
<accession>A0A4Z2FE51</accession>
<keyword evidence="3" id="KW-1185">Reference proteome</keyword>
<gene>
    <name evidence="2" type="ORF">EYF80_050440</name>
</gene>
<sequence length="62" mass="6525">MKSGSDPLELKVVSVSADLLSCSEPGPERSTTSLSDADAAHSIHRAEHHHITTSPPPHGPDM</sequence>
<evidence type="ECO:0000313" key="3">
    <source>
        <dbReference type="Proteomes" id="UP000314294"/>
    </source>
</evidence>
<proteinExistence type="predicted"/>
<comment type="caution">
    <text evidence="2">The sequence shown here is derived from an EMBL/GenBank/DDBJ whole genome shotgun (WGS) entry which is preliminary data.</text>
</comment>
<organism evidence="2 3">
    <name type="scientific">Liparis tanakae</name>
    <name type="common">Tanaka's snailfish</name>
    <dbReference type="NCBI Taxonomy" id="230148"/>
    <lineage>
        <taxon>Eukaryota</taxon>
        <taxon>Metazoa</taxon>
        <taxon>Chordata</taxon>
        <taxon>Craniata</taxon>
        <taxon>Vertebrata</taxon>
        <taxon>Euteleostomi</taxon>
        <taxon>Actinopterygii</taxon>
        <taxon>Neopterygii</taxon>
        <taxon>Teleostei</taxon>
        <taxon>Neoteleostei</taxon>
        <taxon>Acanthomorphata</taxon>
        <taxon>Eupercaria</taxon>
        <taxon>Perciformes</taxon>
        <taxon>Cottioidei</taxon>
        <taxon>Cottales</taxon>
        <taxon>Liparidae</taxon>
        <taxon>Liparis</taxon>
    </lineage>
</organism>
<dbReference type="Proteomes" id="UP000314294">
    <property type="component" value="Unassembled WGS sequence"/>
</dbReference>
<feature type="region of interest" description="Disordered" evidence="1">
    <location>
        <begin position="21"/>
        <end position="62"/>
    </location>
</feature>
<dbReference type="AlphaFoldDB" id="A0A4Z2FE51"/>